<protein>
    <submittedName>
        <fullName evidence="1">Uncharacterized protein</fullName>
    </submittedName>
</protein>
<comment type="caution">
    <text evidence="1">The sequence shown here is derived from an EMBL/GenBank/DDBJ whole genome shotgun (WGS) entry which is preliminary data.</text>
</comment>
<accession>A0ABQ9H8T7</accession>
<evidence type="ECO:0000313" key="1">
    <source>
        <dbReference type="EMBL" id="KAJ8880707.1"/>
    </source>
</evidence>
<keyword evidence="2" id="KW-1185">Reference proteome</keyword>
<reference evidence="1 2" key="1">
    <citation type="submission" date="2023-02" db="EMBL/GenBank/DDBJ databases">
        <title>LHISI_Scaffold_Assembly.</title>
        <authorList>
            <person name="Stuart O.P."/>
            <person name="Cleave R."/>
            <person name="Magrath M.J.L."/>
            <person name="Mikheyev A.S."/>
        </authorList>
    </citation>
    <scope>NUCLEOTIDE SEQUENCE [LARGE SCALE GENOMIC DNA]</scope>
    <source>
        <strain evidence="1">Daus_M_001</strain>
        <tissue evidence="1">Leg muscle</tissue>
    </source>
</reference>
<dbReference type="EMBL" id="JARBHB010000006">
    <property type="protein sequence ID" value="KAJ8880707.1"/>
    <property type="molecule type" value="Genomic_DNA"/>
</dbReference>
<evidence type="ECO:0000313" key="2">
    <source>
        <dbReference type="Proteomes" id="UP001159363"/>
    </source>
</evidence>
<proteinExistence type="predicted"/>
<gene>
    <name evidence="1" type="ORF">PR048_017177</name>
</gene>
<organism evidence="1 2">
    <name type="scientific">Dryococelus australis</name>
    <dbReference type="NCBI Taxonomy" id="614101"/>
    <lineage>
        <taxon>Eukaryota</taxon>
        <taxon>Metazoa</taxon>
        <taxon>Ecdysozoa</taxon>
        <taxon>Arthropoda</taxon>
        <taxon>Hexapoda</taxon>
        <taxon>Insecta</taxon>
        <taxon>Pterygota</taxon>
        <taxon>Neoptera</taxon>
        <taxon>Polyneoptera</taxon>
        <taxon>Phasmatodea</taxon>
        <taxon>Verophasmatodea</taxon>
        <taxon>Anareolatae</taxon>
        <taxon>Phasmatidae</taxon>
        <taxon>Eurycanthinae</taxon>
        <taxon>Dryococelus</taxon>
    </lineage>
</organism>
<sequence>MQVDIFHAMLEEDSQDFEQYLRQLPVSSRVYDDETTPRKCIPHVPPLFPACFYHEREHSRSPYCKRYRRWMLPSPLRGYIAWMPISATASSSPSSPAEAFLSPERVLTPVPWSVYTPCSTTSVGRLEDLDDVGEDEEDVTLWRLHAEVRLFQEEITTATHTSCILCDRNYALHLEEVRILCASVRCLCDVILPPEV</sequence>
<dbReference type="Proteomes" id="UP001159363">
    <property type="component" value="Chromosome 5"/>
</dbReference>
<name>A0ABQ9H8T7_9NEOP</name>